<dbReference type="GO" id="GO:0003677">
    <property type="term" value="F:DNA binding"/>
    <property type="evidence" value="ECO:0007669"/>
    <property type="project" value="UniProtKB-KW"/>
</dbReference>
<feature type="domain" description="AAA+ ATPase" evidence="4">
    <location>
        <begin position="46"/>
        <end position="211"/>
    </location>
</feature>
<dbReference type="InterPro" id="IPR011990">
    <property type="entry name" value="TPR-like_helical_dom_sf"/>
</dbReference>
<keyword evidence="3" id="KW-0238">DNA-binding</keyword>
<evidence type="ECO:0000259" key="4">
    <source>
        <dbReference type="SMART" id="SM00382"/>
    </source>
</evidence>
<name>A0A3M9XM13_9HYPH</name>
<dbReference type="InterPro" id="IPR027417">
    <property type="entry name" value="P-loop_NTPase"/>
</dbReference>
<dbReference type="InterPro" id="IPR036388">
    <property type="entry name" value="WH-like_DNA-bd_sf"/>
</dbReference>
<evidence type="ECO:0000313" key="6">
    <source>
        <dbReference type="Proteomes" id="UP000268623"/>
    </source>
</evidence>
<reference evidence="5 6" key="1">
    <citation type="submission" date="2018-08" db="EMBL/GenBank/DDBJ databases">
        <title>Genome sequence of Methylocystis hirsuta CSC1, a methanotroph able to accumulate PHAs.</title>
        <authorList>
            <person name="Bordel S."/>
            <person name="Rodriguez E."/>
            <person name="Gancedo J."/>
            <person name="Munoz R."/>
        </authorList>
    </citation>
    <scope>NUCLEOTIDE SEQUENCE [LARGE SCALE GENOMIC DNA]</scope>
    <source>
        <strain evidence="5 6">CSC1</strain>
    </source>
</reference>
<dbReference type="EMBL" id="QWDD01000001">
    <property type="protein sequence ID" value="RNJ49319.1"/>
    <property type="molecule type" value="Genomic_DNA"/>
</dbReference>
<evidence type="ECO:0000256" key="1">
    <source>
        <dbReference type="ARBA" id="ARBA00022737"/>
    </source>
</evidence>
<keyword evidence="2" id="KW-0802">TPR repeat</keyword>
<proteinExistence type="predicted"/>
<organism evidence="5 6">
    <name type="scientific">Methylocystis hirsuta</name>
    <dbReference type="NCBI Taxonomy" id="369798"/>
    <lineage>
        <taxon>Bacteria</taxon>
        <taxon>Pseudomonadati</taxon>
        <taxon>Pseudomonadota</taxon>
        <taxon>Alphaproteobacteria</taxon>
        <taxon>Hyphomicrobiales</taxon>
        <taxon>Methylocystaceae</taxon>
        <taxon>Methylocystis</taxon>
    </lineage>
</organism>
<accession>A0A3M9XM13</accession>
<dbReference type="OrthoDB" id="6193797at2"/>
<dbReference type="InterPro" id="IPR019734">
    <property type="entry name" value="TPR_rpt"/>
</dbReference>
<dbReference type="SUPFAM" id="SSF48452">
    <property type="entry name" value="TPR-like"/>
    <property type="match status" value="2"/>
</dbReference>
<dbReference type="SUPFAM" id="SSF52540">
    <property type="entry name" value="P-loop containing nucleoside triphosphate hydrolases"/>
    <property type="match status" value="1"/>
</dbReference>
<dbReference type="InterPro" id="IPR041664">
    <property type="entry name" value="AAA_16"/>
</dbReference>
<protein>
    <recommendedName>
        <fullName evidence="4">AAA+ ATPase domain-containing protein</fullName>
    </recommendedName>
</protein>
<comment type="caution">
    <text evidence="5">The sequence shown here is derived from an EMBL/GenBank/DDBJ whole genome shotgun (WGS) entry which is preliminary data.</text>
</comment>
<dbReference type="Proteomes" id="UP000268623">
    <property type="component" value="Unassembled WGS sequence"/>
</dbReference>
<dbReference type="SMART" id="SM00382">
    <property type="entry name" value="AAA"/>
    <property type="match status" value="1"/>
</dbReference>
<evidence type="ECO:0000313" key="5">
    <source>
        <dbReference type="EMBL" id="RNJ49319.1"/>
    </source>
</evidence>
<gene>
    <name evidence="5" type="ORF">D1O30_06615</name>
</gene>
<dbReference type="SMART" id="SM00028">
    <property type="entry name" value="TPR"/>
    <property type="match status" value="6"/>
</dbReference>
<dbReference type="Gene3D" id="3.40.50.300">
    <property type="entry name" value="P-loop containing nucleotide triphosphate hydrolases"/>
    <property type="match status" value="1"/>
</dbReference>
<dbReference type="Pfam" id="PF13432">
    <property type="entry name" value="TPR_16"/>
    <property type="match status" value="1"/>
</dbReference>
<dbReference type="InterPro" id="IPR036390">
    <property type="entry name" value="WH_DNA-bd_sf"/>
</dbReference>
<dbReference type="AlphaFoldDB" id="A0A3M9XM13"/>
<keyword evidence="1" id="KW-0677">Repeat</keyword>
<dbReference type="InterPro" id="IPR003593">
    <property type="entry name" value="AAA+_ATPase"/>
</dbReference>
<dbReference type="RefSeq" id="WP_123175288.1">
    <property type="nucleotide sequence ID" value="NZ_QWDD01000001.1"/>
</dbReference>
<dbReference type="PANTHER" id="PTHR44943">
    <property type="entry name" value="CELLULOSE SYNTHASE OPERON PROTEIN C"/>
    <property type="match status" value="1"/>
</dbReference>
<keyword evidence="6" id="KW-1185">Reference proteome</keyword>
<dbReference type="SUPFAM" id="SSF46785">
    <property type="entry name" value="Winged helix' DNA-binding domain"/>
    <property type="match status" value="1"/>
</dbReference>
<sequence length="1083" mass="119082">MSAQGPLPLYNQDRVDDSTFIANFVARHAEFDSLLASLRANAKGGAARHEIIVGARGMGKTSLLRRIAIAIGEDEELSRAFIALRFREEQYNVISLAAFWRNCCDALAEWYEKAARPDLAKRLDAAIEKGDAGMLEAAFLDVCKALERRAVLLLDNLDLILDNLKDDDTWRLRSVLQSARGPIVIGAATQFLVQSGDRNAPFYEFFHPHILEPLGEKELLGCLRALASRRGEKGAPVLALLAKEPERALALYALTGGNPRILALIYQLLERADSHEIFSDLEALLDQVTPFYKARVEEYTGASQRAVIDAVALNWDPISSGEIAAATGIQVTTISPALDRLKRDGFIEEVQGSGARAKYQLAERFLNIWYLMRHGTRQTRQKLRWLTILLARLFSESELERLARDGERMTGVWRADWRHAVEEAYAEVVRSREEQLLESGDQLQDIFPKSLDPDDATREGARELLDQALRCAENDDFEGALILLDDWIARVGALEAPALQKSVAHVLLGKGIALRRLGRSEEEIAVYDDLIARSGVSVSPTLQVIVANALNNRGIVLGQIGRVEEALVTFDDLFARYGASQDPELEKNVAQALFNKGVMLARMGRAEEEIAVLDDFIARFGSSEASELQEQVARALLRKGARLGELGRAEEALVVYDDLTARFGATGAPALQEVVALALSAKSVALRRLGRHEAEIAVYDDLITRFGSSEAQKDSVGRALLMKGLTLAQSGLEEGIVVFDNLIARFGLSEAPALQETVARALFGKGVALWGLGRAEESVAVHNDLIARLGASNSPALQELVGDALLSKGFALGELGSRREEAILVYDDLIARFGTSEAPALQKRVADALLSKGVAFRQLGRAEEALVAYDDLSARLGASEAPALKELLAQACSGKGRLLADHFGRHEEAEAAYRKGLSSTPQDEILRVNLAWLLIETGRAKEAERVIVELSSLAPEGRALLDAGREIAADNFGSGVAHFGKVLDMQLEDGKSPFFEDLLRVLRLAAARGFGERLLDWFKESGNADRYAPVYGALVAKVRGEQYLRDLNPEVRRFAEKFYDFLSRPKKEEPPAKKPRRSTRRGR</sequence>
<dbReference type="InterPro" id="IPR051685">
    <property type="entry name" value="Ycf3/AcsC/BcsC/TPR_MFPF"/>
</dbReference>
<dbReference type="PANTHER" id="PTHR44943:SF8">
    <property type="entry name" value="TPR REPEAT-CONTAINING PROTEIN MJ0263"/>
    <property type="match status" value="1"/>
</dbReference>
<dbReference type="Pfam" id="PF13191">
    <property type="entry name" value="AAA_16"/>
    <property type="match status" value="1"/>
</dbReference>
<dbReference type="Pfam" id="PF14559">
    <property type="entry name" value="TPR_19"/>
    <property type="match status" value="1"/>
</dbReference>
<dbReference type="Gene3D" id="1.25.40.10">
    <property type="entry name" value="Tetratricopeptide repeat domain"/>
    <property type="match status" value="3"/>
</dbReference>
<evidence type="ECO:0000256" key="2">
    <source>
        <dbReference type="ARBA" id="ARBA00022803"/>
    </source>
</evidence>
<evidence type="ECO:0000256" key="3">
    <source>
        <dbReference type="ARBA" id="ARBA00023125"/>
    </source>
</evidence>
<dbReference type="Gene3D" id="1.10.10.10">
    <property type="entry name" value="Winged helix-like DNA-binding domain superfamily/Winged helix DNA-binding domain"/>
    <property type="match status" value="1"/>
</dbReference>